<reference evidence="2" key="1">
    <citation type="journal article" date="2020" name="Nature">
        <title>Giant virus diversity and host interactions through global metagenomics.</title>
        <authorList>
            <person name="Schulz F."/>
            <person name="Roux S."/>
            <person name="Paez-Espino D."/>
            <person name="Jungbluth S."/>
            <person name="Walsh D.A."/>
            <person name="Denef V.J."/>
            <person name="McMahon K.D."/>
            <person name="Konstantinidis K.T."/>
            <person name="Eloe-Fadrosh E.A."/>
            <person name="Kyrpides N.C."/>
            <person name="Woyke T."/>
        </authorList>
    </citation>
    <scope>NUCLEOTIDE SEQUENCE</scope>
    <source>
        <strain evidence="2">GVMAG-S-ERX555931-87</strain>
    </source>
</reference>
<feature type="domain" description="OTU" evidence="1">
    <location>
        <begin position="73"/>
        <end position="185"/>
    </location>
</feature>
<organism evidence="2">
    <name type="scientific">viral metagenome</name>
    <dbReference type="NCBI Taxonomy" id="1070528"/>
    <lineage>
        <taxon>unclassified sequences</taxon>
        <taxon>metagenomes</taxon>
        <taxon>organismal metagenomes</taxon>
    </lineage>
</organism>
<dbReference type="InterPro" id="IPR003323">
    <property type="entry name" value="OTU_dom"/>
</dbReference>
<name>A0A6C0F485_9ZZZZ</name>
<proteinExistence type="predicted"/>
<dbReference type="AlphaFoldDB" id="A0A6C0F485"/>
<dbReference type="EMBL" id="MN738741">
    <property type="protein sequence ID" value="QHT36368.1"/>
    <property type="molecule type" value="Genomic_DNA"/>
</dbReference>
<dbReference type="Pfam" id="PF02338">
    <property type="entry name" value="OTU"/>
    <property type="match status" value="1"/>
</dbReference>
<evidence type="ECO:0000259" key="1">
    <source>
        <dbReference type="Pfam" id="PF02338"/>
    </source>
</evidence>
<sequence>MIYLTDNIYIKSDLFYYKNGDKEIKINDNNWHLYLSEYGWEKVHKRWIIKLNKLSDNKKKNSTFGCLDCGEGGNCLFNCISYALTPYSEYNNLEENIFILRSILSDNIDESLFSDIIEIYKISMANGEFEEDWDPFTITMSEFKEKIKQGGNEYWGDFLLLSILKKILKINIIILYSNTSKNEYYNYPLLHEYDKGLNTIILSYEDEIHFRLIGNYSEQQMIVLFNNNNIPNEVLRLINVLR</sequence>
<accession>A0A6C0F485</accession>
<protein>
    <recommendedName>
        <fullName evidence="1">OTU domain-containing protein</fullName>
    </recommendedName>
</protein>
<evidence type="ECO:0000313" key="2">
    <source>
        <dbReference type="EMBL" id="QHT36368.1"/>
    </source>
</evidence>
<dbReference type="Gene3D" id="3.90.70.80">
    <property type="match status" value="1"/>
</dbReference>